<evidence type="ECO:0000313" key="3">
    <source>
        <dbReference type="EMBL" id="CAL1160727.1"/>
    </source>
</evidence>
<dbReference type="EMBL" id="CAMXCT020004014">
    <property type="protein sequence ID" value="CAL1160727.1"/>
    <property type="molecule type" value="Genomic_DNA"/>
</dbReference>
<protein>
    <submittedName>
        <fullName evidence="2">Uncharacterized protein</fullName>
    </submittedName>
</protein>
<dbReference type="OrthoDB" id="445016at2759"/>
<evidence type="ECO:0000256" key="1">
    <source>
        <dbReference type="SAM" id="MobiDB-lite"/>
    </source>
</evidence>
<feature type="compositionally biased region" description="Basic and acidic residues" evidence="1">
    <location>
        <begin position="29"/>
        <end position="46"/>
    </location>
</feature>
<dbReference type="Pfam" id="PF23519">
    <property type="entry name" value="Microp_apicomplexa_10"/>
    <property type="match status" value="1"/>
</dbReference>
<gene>
    <name evidence="2" type="ORF">C1SCF055_LOCUS32916</name>
</gene>
<reference evidence="3" key="2">
    <citation type="submission" date="2024-04" db="EMBL/GenBank/DDBJ databases">
        <authorList>
            <person name="Chen Y."/>
            <person name="Shah S."/>
            <person name="Dougan E. K."/>
            <person name="Thang M."/>
            <person name="Chan C."/>
        </authorList>
    </citation>
    <scope>NUCLEOTIDE SEQUENCE [LARGE SCALE GENOMIC DNA]</scope>
</reference>
<dbReference type="EMBL" id="CAMXCT030004014">
    <property type="protein sequence ID" value="CAL4794664.1"/>
    <property type="molecule type" value="Genomic_DNA"/>
</dbReference>
<name>A0A9P1DDA4_9DINO</name>
<organism evidence="2">
    <name type="scientific">Cladocopium goreaui</name>
    <dbReference type="NCBI Taxonomy" id="2562237"/>
    <lineage>
        <taxon>Eukaryota</taxon>
        <taxon>Sar</taxon>
        <taxon>Alveolata</taxon>
        <taxon>Dinophyceae</taxon>
        <taxon>Suessiales</taxon>
        <taxon>Symbiodiniaceae</taxon>
        <taxon>Cladocopium</taxon>
    </lineage>
</organism>
<keyword evidence="4" id="KW-1185">Reference proteome</keyword>
<accession>A0A9P1DDA4</accession>
<proteinExistence type="predicted"/>
<dbReference type="Proteomes" id="UP001152797">
    <property type="component" value="Unassembled WGS sequence"/>
</dbReference>
<feature type="region of interest" description="Disordered" evidence="1">
    <location>
        <begin position="139"/>
        <end position="161"/>
    </location>
</feature>
<dbReference type="AlphaFoldDB" id="A0A9P1DDA4"/>
<feature type="region of interest" description="Disordered" evidence="1">
    <location>
        <begin position="24"/>
        <end position="59"/>
    </location>
</feature>
<dbReference type="InterPro" id="IPR056349">
    <property type="entry name" value="Microp_apicomplexa_10"/>
</dbReference>
<evidence type="ECO:0000313" key="4">
    <source>
        <dbReference type="Proteomes" id="UP001152797"/>
    </source>
</evidence>
<dbReference type="EMBL" id="CAMXCT010004014">
    <property type="protein sequence ID" value="CAI4007352.1"/>
    <property type="molecule type" value="Genomic_DNA"/>
</dbReference>
<comment type="caution">
    <text evidence="2">The sequence shown here is derived from an EMBL/GenBank/DDBJ whole genome shotgun (WGS) entry which is preliminary data.</text>
</comment>
<reference evidence="2" key="1">
    <citation type="submission" date="2022-10" db="EMBL/GenBank/DDBJ databases">
        <authorList>
            <person name="Chen Y."/>
            <person name="Dougan E. K."/>
            <person name="Chan C."/>
            <person name="Rhodes N."/>
            <person name="Thang M."/>
        </authorList>
    </citation>
    <scope>NUCLEOTIDE SEQUENCE</scope>
</reference>
<sequence>MWPLLRIPSCVRVRGPKNLRRFATSNKQAAEKRRVKEADRRERPFAERGFQNARDRPRERSYFPFQEEILELPGGRKQVQVVASKRDVDGYLEAQLVFQTPTGNRLFHLNQEELGELEKLAPRLSEYLELYQLKAQEAAEGQAEEDLSKALEGAQVQRLSE</sequence>
<evidence type="ECO:0000313" key="2">
    <source>
        <dbReference type="EMBL" id="CAI4007352.1"/>
    </source>
</evidence>